<evidence type="ECO:0000313" key="3">
    <source>
        <dbReference type="Proteomes" id="UP000589516"/>
    </source>
</evidence>
<name>A0A7C8DCG4_9ARCH</name>
<feature type="transmembrane region" description="Helical" evidence="1">
    <location>
        <begin position="177"/>
        <end position="195"/>
    </location>
</feature>
<evidence type="ECO:0000313" key="2">
    <source>
        <dbReference type="EMBL" id="HIG63064.1"/>
    </source>
</evidence>
<feature type="transmembrane region" description="Helical" evidence="1">
    <location>
        <begin position="463"/>
        <end position="481"/>
    </location>
</feature>
<feature type="transmembrane region" description="Helical" evidence="1">
    <location>
        <begin position="27"/>
        <end position="50"/>
    </location>
</feature>
<keyword evidence="1" id="KW-0472">Membrane</keyword>
<keyword evidence="1" id="KW-1133">Transmembrane helix</keyword>
<feature type="transmembrane region" description="Helical" evidence="1">
    <location>
        <begin position="427"/>
        <end position="451"/>
    </location>
</feature>
<feature type="transmembrane region" description="Helical" evidence="1">
    <location>
        <begin position="274"/>
        <end position="293"/>
    </location>
</feature>
<protein>
    <submittedName>
        <fullName evidence="2">Uncharacterized protein</fullName>
    </submittedName>
</protein>
<keyword evidence="1" id="KW-0812">Transmembrane</keyword>
<feature type="transmembrane region" description="Helical" evidence="1">
    <location>
        <begin position="201"/>
        <end position="219"/>
    </location>
</feature>
<dbReference type="AlphaFoldDB" id="A0A7C8DCG4"/>
<dbReference type="EMBL" id="DUAV01000008">
    <property type="protein sequence ID" value="HIG63064.1"/>
    <property type="molecule type" value="Genomic_DNA"/>
</dbReference>
<feature type="transmembrane region" description="Helical" evidence="1">
    <location>
        <begin position="142"/>
        <end position="165"/>
    </location>
</feature>
<proteinExistence type="predicted"/>
<feature type="transmembrane region" description="Helical" evidence="1">
    <location>
        <begin position="358"/>
        <end position="378"/>
    </location>
</feature>
<sequence length="502" mass="54303">MSATAICRAELRSGWRRFARSVGRRPLATAVMGTLALLMVLVGVRIIAFVAMRPEQFPDEGYGTILLLLFVLLLLRSAGITQRHALRAREVDLHLTQPVATRSVMLGQFGAVALGATALVALGVALSLMVRWGAGIPLVIPTVFWTLLALFALLAPLCGFLFSVLGNLQPMSRKLRYLATLAPLLMLLMYLASYAHAAPALVQQVSAAALLLLLGYLWLAEGLYLDAVAAQRLATGTTLKWRVMELRWLRRLVGQRVAAVARKEITSAIRERDFLTATLSTLSISAILLFWYYQTGIPGEEVGDLAPHHYYPGLLALALYMAALLQCTLVGAALLGIEGRRLWVLKGLPVDSRTVMQGKGLGLLLLALPGIVLVWLPLPLAAHFPWQVTLFFGEIAIALMLANAGLGLWAGAAFASFDEHDRGNPDVLTQFMLIGASAFMSALLALLPAAVMLMYDLPDGTRYGLGLVAGALFAFCGYGIYRLGVRSAADAYRTIWIDSYGA</sequence>
<organism evidence="2 3">
    <name type="scientific">Marine Group III euryarchaeote</name>
    <dbReference type="NCBI Taxonomy" id="2173149"/>
    <lineage>
        <taxon>Archaea</taxon>
        <taxon>Methanobacteriati</taxon>
        <taxon>Thermoplasmatota</taxon>
        <taxon>Thermoplasmata</taxon>
        <taxon>Candidatus Thermoprofundales</taxon>
    </lineage>
</organism>
<feature type="transmembrane region" description="Helical" evidence="1">
    <location>
        <begin position="62"/>
        <end position="79"/>
    </location>
</feature>
<feature type="transmembrane region" description="Helical" evidence="1">
    <location>
        <begin position="313"/>
        <end position="337"/>
    </location>
</feature>
<comment type="caution">
    <text evidence="2">The sequence shown here is derived from an EMBL/GenBank/DDBJ whole genome shotgun (WGS) entry which is preliminary data.</text>
</comment>
<gene>
    <name evidence="2" type="ORF">EYQ16_00870</name>
</gene>
<feature type="transmembrane region" description="Helical" evidence="1">
    <location>
        <begin position="109"/>
        <end position="130"/>
    </location>
</feature>
<feature type="transmembrane region" description="Helical" evidence="1">
    <location>
        <begin position="390"/>
        <end position="415"/>
    </location>
</feature>
<reference evidence="3" key="1">
    <citation type="journal article" date="2019" name="bioRxiv">
        <title>Genome diversification in globally distributed novel marine Proteobacteria is linked to environmental adaptation.</title>
        <authorList>
            <person name="Zhou Z."/>
            <person name="Tran P.Q."/>
            <person name="Kieft K."/>
            <person name="Anantharaman K."/>
        </authorList>
    </citation>
    <scope>NUCLEOTIDE SEQUENCE [LARGE SCALE GENOMIC DNA]</scope>
</reference>
<evidence type="ECO:0000256" key="1">
    <source>
        <dbReference type="SAM" id="Phobius"/>
    </source>
</evidence>
<dbReference type="Proteomes" id="UP000589516">
    <property type="component" value="Unassembled WGS sequence"/>
</dbReference>
<accession>A0A7C8DCG4</accession>